<dbReference type="InterPro" id="IPR003615">
    <property type="entry name" value="HNH_nuc"/>
</dbReference>
<keyword evidence="3" id="KW-1185">Reference proteome</keyword>
<sequence>MPHRLSFRIFFVAPAVGPAFLSWGEHVRPVNPGTVVDDYRDLEEDIAPFASYLQDLYLASLRGATDAVFCRRVVTAVDEVLHDFAEVDADEILKLCGRDPAKLLKEFGDRLDDVRDVAGQGRTPDLTGRSQGVLGDLRNKAQICAELWRVLSPLVKPALTAGAERLKIYRRARRGLIGRLGAFCSYCELPVVTSLATEHVLPKASFPVYGAAWDNFLLACAACNSAKGENPAYDSVDPGATLTLATAATRARATFRSPRDPAYTNFGAEYTHVLQHVVRIGSAVVHRVDIPSARVTEWFTRGAFSRTTSPVGVLVARVAAPNRMGATRVNAAALDAIRTFSGTTAAADWNQVHPAVRVIAPLFIRTAGTYRVAARTRLTDDACAFYLEHRVVITMNIPGARGRGQVKQCRVTLGTSSRSITVDAIDARLMLLARTFTPAVTGQLGLPDWTAVAGVKVIDTENYEITFAQRHWVELTELHPGSEAPREATLRAGEISDMPLELSVRSVAPAPALGQPHPSARTISMVNLNDDRNDKGGAAKGRKENRIFDRRVYRRTLAWTVAVESLRRALDALAADLPTAQRQVLIDAIGMTAGATGCATVWTTLIRSLPGGTGAQRELKAALLTALDGQFLGTRLPPPPPPPVQQTAQTAQTAQTGQSTQTTTSHVPGT</sequence>
<dbReference type="EMBL" id="JALKFT010000027">
    <property type="protein sequence ID" value="MCK9878136.1"/>
    <property type="molecule type" value="Genomic_DNA"/>
</dbReference>
<accession>A0ABT0K339</accession>
<feature type="compositionally biased region" description="Low complexity" evidence="1">
    <location>
        <begin position="645"/>
        <end position="664"/>
    </location>
</feature>
<dbReference type="RefSeq" id="WP_248826272.1">
    <property type="nucleotide sequence ID" value="NZ_JALKFT010000027.1"/>
</dbReference>
<gene>
    <name evidence="2" type="ORF">MXD59_20595</name>
</gene>
<reference evidence="2 3" key="1">
    <citation type="submission" date="2022-04" db="EMBL/GenBank/DDBJ databases">
        <title>Genome diversity in the genus Frankia.</title>
        <authorList>
            <person name="Carlos-Shanley C."/>
            <person name="Hahn D."/>
        </authorList>
    </citation>
    <scope>NUCLEOTIDE SEQUENCE [LARGE SCALE GENOMIC DNA]</scope>
    <source>
        <strain evidence="2 3">Ag45/Mut15</strain>
    </source>
</reference>
<evidence type="ECO:0008006" key="4">
    <source>
        <dbReference type="Google" id="ProtNLM"/>
    </source>
</evidence>
<dbReference type="Gene3D" id="1.10.30.50">
    <property type="match status" value="1"/>
</dbReference>
<dbReference type="CDD" id="cd00085">
    <property type="entry name" value="HNHc"/>
    <property type="match status" value="1"/>
</dbReference>
<name>A0ABT0K339_9ACTN</name>
<comment type="caution">
    <text evidence="2">The sequence shown here is derived from an EMBL/GenBank/DDBJ whole genome shotgun (WGS) entry which is preliminary data.</text>
</comment>
<protein>
    <recommendedName>
        <fullName evidence="4">HNH endonuclease</fullName>
    </recommendedName>
</protein>
<evidence type="ECO:0000256" key="1">
    <source>
        <dbReference type="SAM" id="MobiDB-lite"/>
    </source>
</evidence>
<organism evidence="2 3">
    <name type="scientific">Frankia umida</name>
    <dbReference type="NCBI Taxonomy" id="573489"/>
    <lineage>
        <taxon>Bacteria</taxon>
        <taxon>Bacillati</taxon>
        <taxon>Actinomycetota</taxon>
        <taxon>Actinomycetes</taxon>
        <taxon>Frankiales</taxon>
        <taxon>Frankiaceae</taxon>
        <taxon>Frankia</taxon>
    </lineage>
</organism>
<proteinExistence type="predicted"/>
<evidence type="ECO:0000313" key="2">
    <source>
        <dbReference type="EMBL" id="MCK9878136.1"/>
    </source>
</evidence>
<evidence type="ECO:0000313" key="3">
    <source>
        <dbReference type="Proteomes" id="UP001201873"/>
    </source>
</evidence>
<feature type="region of interest" description="Disordered" evidence="1">
    <location>
        <begin position="631"/>
        <end position="670"/>
    </location>
</feature>
<dbReference type="Proteomes" id="UP001201873">
    <property type="component" value="Unassembled WGS sequence"/>
</dbReference>